<dbReference type="GO" id="GO:0004252">
    <property type="term" value="F:serine-type endopeptidase activity"/>
    <property type="evidence" value="ECO:0007669"/>
    <property type="project" value="InterPro"/>
</dbReference>
<dbReference type="Gene3D" id="2.40.10.10">
    <property type="entry name" value="Trypsin-like serine proteases"/>
    <property type="match status" value="1"/>
</dbReference>
<evidence type="ECO:0000313" key="7">
    <source>
        <dbReference type="Proteomes" id="UP000694865"/>
    </source>
</evidence>
<reference evidence="8" key="3">
    <citation type="submission" date="2025-05" db="UniProtKB">
        <authorList>
            <consortium name="RefSeq"/>
        </authorList>
    </citation>
    <scope>IDENTIFICATION</scope>
    <source>
        <tissue evidence="8">Testes</tissue>
    </source>
</reference>
<reference evidence="6" key="2">
    <citation type="submission" date="2016-01" db="EMBL/GenBank/DDBJ databases">
        <authorList>
            <person name="Oliw E.H."/>
        </authorList>
    </citation>
    <scope>NUCLEOTIDE SEQUENCE</scope>
</reference>
<dbReference type="InterPro" id="IPR018114">
    <property type="entry name" value="TRYPSIN_HIS"/>
</dbReference>
<dbReference type="InterPro" id="IPR043504">
    <property type="entry name" value="Peptidase_S1_PA_chymotrypsin"/>
</dbReference>
<accession>A0A1C9TA87</accession>
<dbReference type="GeneID" id="100368415"/>
<keyword evidence="2" id="KW-0720">Serine protease</keyword>
<dbReference type="GO" id="GO:0006508">
    <property type="term" value="P:proteolysis"/>
    <property type="evidence" value="ECO:0007669"/>
    <property type="project" value="UniProtKB-KW"/>
</dbReference>
<dbReference type="PROSITE" id="PS00134">
    <property type="entry name" value="TRYPSIN_HIS"/>
    <property type="match status" value="1"/>
</dbReference>
<keyword evidence="1" id="KW-1015">Disulfide bond</keyword>
<dbReference type="PROSITE" id="PS00135">
    <property type="entry name" value="TRYPSIN_SER"/>
    <property type="match status" value="1"/>
</dbReference>
<evidence type="ECO:0000256" key="4">
    <source>
        <dbReference type="SAM" id="SignalP"/>
    </source>
</evidence>
<keyword evidence="7" id="KW-1185">Reference proteome</keyword>
<evidence type="ECO:0000256" key="2">
    <source>
        <dbReference type="RuleBase" id="RU363034"/>
    </source>
</evidence>
<feature type="signal peptide" evidence="4">
    <location>
        <begin position="1"/>
        <end position="20"/>
    </location>
</feature>
<feature type="chain" id="PRO_5008894680" evidence="4">
    <location>
        <begin position="21"/>
        <end position="412"/>
    </location>
</feature>
<dbReference type="InterPro" id="IPR001254">
    <property type="entry name" value="Trypsin_dom"/>
</dbReference>
<evidence type="ECO:0000256" key="3">
    <source>
        <dbReference type="SAM" id="MobiDB-lite"/>
    </source>
</evidence>
<evidence type="ECO:0000256" key="1">
    <source>
        <dbReference type="ARBA" id="ARBA00023157"/>
    </source>
</evidence>
<dbReference type="Pfam" id="PF00089">
    <property type="entry name" value="Trypsin"/>
    <property type="match status" value="1"/>
</dbReference>
<dbReference type="Proteomes" id="UP000694865">
    <property type="component" value="Unplaced"/>
</dbReference>
<dbReference type="PRINTS" id="PR00722">
    <property type="entry name" value="CHYMOTRYPSIN"/>
</dbReference>
<protein>
    <submittedName>
        <fullName evidence="8">Transmembrane protease serine 9-like</fullName>
    </submittedName>
    <submittedName>
        <fullName evidence="6">Trypsin-like protein serine protease-like protein</fullName>
    </submittedName>
</protein>
<dbReference type="SUPFAM" id="SSF50494">
    <property type="entry name" value="Trypsin-like serine proteases"/>
    <property type="match status" value="1"/>
</dbReference>
<dbReference type="AlphaFoldDB" id="A0A1C9TA87"/>
<dbReference type="CDD" id="cd00190">
    <property type="entry name" value="Tryp_SPc"/>
    <property type="match status" value="1"/>
</dbReference>
<dbReference type="InterPro" id="IPR009003">
    <property type="entry name" value="Peptidase_S1_PA"/>
</dbReference>
<organism evidence="6">
    <name type="scientific">Saccoglossus kowalevskii</name>
    <name type="common">Acorn worm</name>
    <dbReference type="NCBI Taxonomy" id="10224"/>
    <lineage>
        <taxon>Eukaryota</taxon>
        <taxon>Metazoa</taxon>
        <taxon>Hemichordata</taxon>
        <taxon>Enteropneusta</taxon>
        <taxon>Harrimaniidae</taxon>
        <taxon>Saccoglossus</taxon>
    </lineage>
</organism>
<keyword evidence="2 6" id="KW-0645">Protease</keyword>
<dbReference type="InterPro" id="IPR033116">
    <property type="entry name" value="TRYPSIN_SER"/>
</dbReference>
<name>A0A1C9TA87_SACKO</name>
<feature type="region of interest" description="Disordered" evidence="3">
    <location>
        <begin position="295"/>
        <end position="412"/>
    </location>
</feature>
<feature type="compositionally biased region" description="Low complexity" evidence="3">
    <location>
        <begin position="295"/>
        <end position="389"/>
    </location>
</feature>
<sequence>MDFQYIYLIVIVAFCSEISGQLYPNRSIELHAIDGYISVNIYNGTDAEINDYPWQAALLYKSGDYWYFICGGSLISNRHVLTAAHCVDGDVNAPGRFGILLNTAVLSLNGKIDVEKITMSEFYDSSEFHSDWAVITMSKDVQLGVGVNTIPLAETYEELNNCVITGWGTAQRDGPIHTTLQKGVVDIMPWLQCRQLWGNWITDDMTCAGSGSVGVCSGDSGGPLACYDVRQDRLVLHGITSWGPVPCGADGLPDGYARVSVFRDVIMDVVNEQTTTEAPITTPIVSTAAPTTTPVAATAAPTTTPVAATAAPTTTPDAATAAPTTTPVAATAAPTTTPVAATAAPTTTPVAATAAPTTTPDAATAAPTTTPVAATTAPTTTPVAGTVVPDGGGNNEKGRGKGHGRGGKEKKQ</sequence>
<keyword evidence="2" id="KW-0378">Hydrolase</keyword>
<keyword evidence="4" id="KW-0732">Signal</keyword>
<evidence type="ECO:0000313" key="6">
    <source>
        <dbReference type="EMBL" id="AOR07036.1"/>
    </source>
</evidence>
<reference evidence="6" key="1">
    <citation type="journal article" date="2008" name="Biol. Bull.">
        <title>cDNA sequences for transcription factors and signaling proteins of the hemichordate Saccoglossus kowalevskii: efficacy of the expressed sequence tag (EST) approach for evolutionary and developmental studies of a new organism.</title>
        <authorList>
            <person name="Freeman R.M. Jr."/>
            <person name="Wu M."/>
            <person name="Cordonnier-Pratt M.M."/>
            <person name="Pratt L.H."/>
            <person name="Gruber C.E."/>
            <person name="Smith M."/>
            <person name="Lander E.S."/>
            <person name="Stange-Thomann N."/>
            <person name="Lowe C.J."/>
            <person name="Gerhart J."/>
            <person name="Kirschner M."/>
        </authorList>
    </citation>
    <scope>NUCLEOTIDE SEQUENCE</scope>
</reference>
<dbReference type="OrthoDB" id="5565075at2759"/>
<feature type="domain" description="Peptidase S1" evidence="5">
    <location>
        <begin position="41"/>
        <end position="271"/>
    </location>
</feature>
<proteinExistence type="evidence at transcript level"/>
<dbReference type="SMART" id="SM00020">
    <property type="entry name" value="Tryp_SPc"/>
    <property type="match status" value="1"/>
</dbReference>
<dbReference type="PROSITE" id="PS50240">
    <property type="entry name" value="TRYPSIN_DOM"/>
    <property type="match status" value="1"/>
</dbReference>
<evidence type="ECO:0000259" key="5">
    <source>
        <dbReference type="PROSITE" id="PS50240"/>
    </source>
</evidence>
<dbReference type="InterPro" id="IPR001314">
    <property type="entry name" value="Peptidase_S1A"/>
</dbReference>
<dbReference type="RefSeq" id="XP_002733631.1">
    <property type="nucleotide sequence ID" value="XM_002733585.1"/>
</dbReference>
<dbReference type="KEGG" id="sko:100368415"/>
<gene>
    <name evidence="8" type="primary">LOC100368415</name>
</gene>
<dbReference type="PANTHER" id="PTHR24252:SF7">
    <property type="entry name" value="HYALIN"/>
    <property type="match status" value="1"/>
</dbReference>
<evidence type="ECO:0000313" key="8">
    <source>
        <dbReference type="RefSeq" id="XP_002733631.1"/>
    </source>
</evidence>
<dbReference type="PANTHER" id="PTHR24252">
    <property type="entry name" value="ACROSIN-RELATED"/>
    <property type="match status" value="1"/>
</dbReference>
<dbReference type="EMBL" id="KU553338">
    <property type="protein sequence ID" value="AOR07036.1"/>
    <property type="molecule type" value="mRNA"/>
</dbReference>